<comment type="caution">
    <text evidence="2">The sequence shown here is derived from an EMBL/GenBank/DDBJ whole genome shotgun (WGS) entry which is preliminary data.</text>
</comment>
<dbReference type="RefSeq" id="WP_225396795.1">
    <property type="nucleotide sequence ID" value="NZ_JAYJJQ010000013.1"/>
</dbReference>
<dbReference type="InterPro" id="IPR007969">
    <property type="entry name" value="DUF732"/>
</dbReference>
<dbReference type="EMBL" id="JAYJJQ010000013">
    <property type="protein sequence ID" value="MEB3070431.1"/>
    <property type="molecule type" value="Genomic_DNA"/>
</dbReference>
<evidence type="ECO:0000313" key="3">
    <source>
        <dbReference type="Proteomes" id="UP001299283"/>
    </source>
</evidence>
<evidence type="ECO:0000313" key="2">
    <source>
        <dbReference type="EMBL" id="MEB3070431.1"/>
    </source>
</evidence>
<proteinExistence type="predicted"/>
<dbReference type="Proteomes" id="UP001299283">
    <property type="component" value="Unassembled WGS sequence"/>
</dbReference>
<sequence>MRSAIGGAVAAAQISCGHAVIRILMKYVLTLLVLPGIVVAAGPAHGDPDGGSSADPDAAFLAALNAAGITYSDPGKSITAGQTMCDFADQGKSGKALVATLQKHNEELTSERARLFIAIALHEYCPQHLANTMQGLAVHG</sequence>
<evidence type="ECO:0000259" key="1">
    <source>
        <dbReference type="Pfam" id="PF05305"/>
    </source>
</evidence>
<gene>
    <name evidence="2" type="ORF">K5L39_14665</name>
</gene>
<organism evidence="2 3">
    <name type="scientific">[Mycobacterium] vasticus</name>
    <dbReference type="NCBI Taxonomy" id="2875777"/>
    <lineage>
        <taxon>Bacteria</taxon>
        <taxon>Bacillati</taxon>
        <taxon>Actinomycetota</taxon>
        <taxon>Actinomycetes</taxon>
        <taxon>Mycobacteriales</taxon>
        <taxon>Mycobacteriaceae</taxon>
        <taxon>Mycolicibacter</taxon>
    </lineage>
</organism>
<reference evidence="2 3" key="1">
    <citation type="submission" date="2023-12" db="EMBL/GenBank/DDBJ databases">
        <title>Description of new species of Mycobacterium terrae complex isolated from sewage at the Sao Paulo Zoological Park Foundation in Brazil.</title>
        <authorList>
            <person name="Romagnoli C.L."/>
            <person name="Conceicao E.C."/>
            <person name="Machado E."/>
            <person name="Barreto L.B.P.F."/>
            <person name="Sharma A."/>
            <person name="Silva N.M."/>
            <person name="Marques L.E."/>
            <person name="Juliana M.A."/>
            <person name="Lourenco M.C.S."/>
            <person name="Digiampietri L.A."/>
            <person name="Suffys P.N."/>
            <person name="Viana-Niero C."/>
        </authorList>
    </citation>
    <scope>NUCLEOTIDE SEQUENCE [LARGE SCALE GENOMIC DNA]</scope>
    <source>
        <strain evidence="2 3">MYC017</strain>
    </source>
</reference>
<name>A0ABU5YZ66_9MYCO</name>
<dbReference type="Pfam" id="PF05305">
    <property type="entry name" value="DUF732"/>
    <property type="match status" value="1"/>
</dbReference>
<feature type="domain" description="DUF732" evidence="1">
    <location>
        <begin position="57"/>
        <end position="127"/>
    </location>
</feature>
<keyword evidence="3" id="KW-1185">Reference proteome</keyword>
<accession>A0ABU5YZ66</accession>
<protein>
    <submittedName>
        <fullName evidence="2">DUF732 domain-containing protein</fullName>
    </submittedName>
</protein>